<evidence type="ECO:0000313" key="1">
    <source>
        <dbReference type="EMBL" id="ADJ19434.1"/>
    </source>
</evidence>
<dbReference type="EMBL" id="HM114315">
    <property type="protein sequence ID" value="ADJ19434.1"/>
    <property type="molecule type" value="Genomic_DNA"/>
</dbReference>
<organism evidence="1 2">
    <name type="scientific">Acinetobacter phage 133</name>
    <dbReference type="NCBI Taxonomy" id="2919552"/>
    <lineage>
        <taxon>Viruses</taxon>
        <taxon>Duplodnaviria</taxon>
        <taxon>Heunggongvirae</taxon>
        <taxon>Uroviricota</taxon>
        <taxon>Caudoviricetes</taxon>
        <taxon>Pantevenvirales</taxon>
        <taxon>Straboviridae</taxon>
        <taxon>Tevenvirinae</taxon>
        <taxon>Centumtrigintavirus</taxon>
        <taxon>Centumtrigintavirus cv133</taxon>
        <taxon>Acinetobacter virus 133</taxon>
    </lineage>
</organism>
<name>D9I653_9CAUD</name>
<dbReference type="Proteomes" id="UP000000330">
    <property type="component" value="Segment"/>
</dbReference>
<keyword evidence="2" id="KW-1185">Reference proteome</keyword>
<gene>
    <name evidence="1" type="ORF">Acj133p119</name>
</gene>
<dbReference type="GeneID" id="10323106"/>
<dbReference type="KEGG" id="vg:10323106"/>
<proteinExistence type="predicted"/>
<sequence length="93" mass="11163">MSFDYTPTMHLLKNDRFYLIEGERARFLTEVGKEFLGNYPIATFTMPDGTQYRAWKKILSSTVEYNKPFPFNIEWRSHSWYANLREQPYVPIT</sequence>
<reference evidence="1 2" key="1">
    <citation type="journal article" date="2010" name="Virol. J.">
        <title>Genomes of the T4-related bacteriophages as windows on microbial genome evolution.</title>
        <authorList>
            <person name="Petrov V.M."/>
            <person name="Ratnayaka S."/>
            <person name="Nolan J.M."/>
            <person name="Miller E.S."/>
            <person name="Karam J.D."/>
        </authorList>
    </citation>
    <scope>NUCLEOTIDE SEQUENCE [LARGE SCALE GENOMIC DNA]</scope>
    <source>
        <strain evidence="1">Acj133</strain>
    </source>
</reference>
<accession>D9I653</accession>
<dbReference type="RefSeq" id="YP_004300700.1">
    <property type="nucleotide sequence ID" value="NC_015250.1"/>
</dbReference>
<evidence type="ECO:0000313" key="2">
    <source>
        <dbReference type="Proteomes" id="UP000000330"/>
    </source>
</evidence>
<protein>
    <submittedName>
        <fullName evidence="1">Uncharacterized protein</fullName>
    </submittedName>
</protein>